<comment type="caution">
    <text evidence="3">The sequence shown here is derived from an EMBL/GenBank/DDBJ whole genome shotgun (WGS) entry which is preliminary data.</text>
</comment>
<reference evidence="3 4" key="1">
    <citation type="submission" date="2020-08" db="EMBL/GenBank/DDBJ databases">
        <title>Genomic Encyclopedia of Type Strains, Phase IV (KMG-V): Genome sequencing to study the core and pangenomes of soil and plant-associated prokaryotes.</title>
        <authorList>
            <person name="Whitman W."/>
        </authorList>
    </citation>
    <scope>NUCLEOTIDE SEQUENCE [LARGE SCALE GENOMIC DNA]</scope>
    <source>
        <strain evidence="3 4">SEMIA 4074</strain>
    </source>
</reference>
<dbReference type="InterPro" id="IPR001296">
    <property type="entry name" value="Glyco_trans_1"/>
</dbReference>
<accession>A0A7W6QD22</accession>
<dbReference type="CDD" id="cd03809">
    <property type="entry name" value="GT4_MtfB-like"/>
    <property type="match status" value="1"/>
</dbReference>
<organism evidence="3 4">
    <name type="scientific">Rhizobium aethiopicum</name>
    <dbReference type="NCBI Taxonomy" id="1138170"/>
    <lineage>
        <taxon>Bacteria</taxon>
        <taxon>Pseudomonadati</taxon>
        <taxon>Pseudomonadota</taxon>
        <taxon>Alphaproteobacteria</taxon>
        <taxon>Hyphomicrobiales</taxon>
        <taxon>Rhizobiaceae</taxon>
        <taxon>Rhizobium/Agrobacterium group</taxon>
        <taxon>Rhizobium</taxon>
    </lineage>
</organism>
<feature type="domain" description="Glycosyl transferase family 1" evidence="2">
    <location>
        <begin position="209"/>
        <end position="354"/>
    </location>
</feature>
<dbReference type="PANTHER" id="PTHR46401">
    <property type="entry name" value="GLYCOSYLTRANSFERASE WBBK-RELATED"/>
    <property type="match status" value="1"/>
</dbReference>
<keyword evidence="1 3" id="KW-0808">Transferase</keyword>
<dbReference type="GO" id="GO:0009103">
    <property type="term" value="P:lipopolysaccharide biosynthetic process"/>
    <property type="evidence" value="ECO:0007669"/>
    <property type="project" value="TreeGrafter"/>
</dbReference>
<evidence type="ECO:0000256" key="1">
    <source>
        <dbReference type="ARBA" id="ARBA00022679"/>
    </source>
</evidence>
<dbReference type="Gene3D" id="3.40.50.2000">
    <property type="entry name" value="Glycogen Phosphorylase B"/>
    <property type="match status" value="1"/>
</dbReference>
<dbReference type="RefSeq" id="WP_184459762.1">
    <property type="nucleotide sequence ID" value="NZ_JACIFV010000028.1"/>
</dbReference>
<dbReference type="PANTHER" id="PTHR46401:SF2">
    <property type="entry name" value="GLYCOSYLTRANSFERASE WBBK-RELATED"/>
    <property type="match status" value="1"/>
</dbReference>
<dbReference type="SUPFAM" id="SSF53756">
    <property type="entry name" value="UDP-Glycosyltransferase/glycogen phosphorylase"/>
    <property type="match status" value="1"/>
</dbReference>
<gene>
    <name evidence="3" type="ORF">GGD53_005483</name>
</gene>
<evidence type="ECO:0000313" key="3">
    <source>
        <dbReference type="EMBL" id="MBB4195293.1"/>
    </source>
</evidence>
<name>A0A7W6QD22_9HYPH</name>
<evidence type="ECO:0000313" key="4">
    <source>
        <dbReference type="Proteomes" id="UP000524492"/>
    </source>
</evidence>
<protein>
    <submittedName>
        <fullName evidence="3">Glycosyltransferase involved in cell wall biosynthesis</fullName>
    </submittedName>
</protein>
<dbReference type="GO" id="GO:0016757">
    <property type="term" value="F:glycosyltransferase activity"/>
    <property type="evidence" value="ECO:0007669"/>
    <property type="project" value="InterPro"/>
</dbReference>
<evidence type="ECO:0000259" key="2">
    <source>
        <dbReference type="Pfam" id="PF00534"/>
    </source>
</evidence>
<dbReference type="AlphaFoldDB" id="A0A7W6QD22"/>
<keyword evidence="4" id="KW-1185">Reference proteome</keyword>
<dbReference type="Proteomes" id="UP000524492">
    <property type="component" value="Unassembled WGS sequence"/>
</dbReference>
<proteinExistence type="predicted"/>
<sequence>MKTNNPTVGLRQDLFAMKYAINALFVRWGVNAGTETYVTNIVRPWYESKPSGCEFLFYCNQLPPWWKGDRPWFRAIVLKSAKRVGWRIFYEQLWLPLVGLISFDALFAPGYVGSALLQKPQAITVHDAFAWLYPGEIGLLRSLYWRMFIPLSLQSRNSLITVSASTATDLKRFCNIDSQTLHVIHEAGSHLSEINEGGTILERLGLKPGKYFHCVGFFKKIKNPYTILNAYHSYCAAAGSNSANKLVLVGHVGNSVGQEIADFASKIPGVILAGRLTDESLSDLYRNSAALIFASLYEGFGIPILEAQELGCPVVTSRSSSMPEVAGDGALLVNEGSVSDIAAALSKISEKTEAETLIRKGKVNYQKFSWQKASDMTLDVLRKVNR</sequence>
<dbReference type="Pfam" id="PF00534">
    <property type="entry name" value="Glycos_transf_1"/>
    <property type="match status" value="1"/>
</dbReference>
<dbReference type="EMBL" id="JACIFV010000028">
    <property type="protein sequence ID" value="MBB4195293.1"/>
    <property type="molecule type" value="Genomic_DNA"/>
</dbReference>